<sequence length="774" mass="84150">MERLGSSPTASRKRRRDGGEKQRSASPTVDAEHQRRNPTRYVPDQPGFLSLSRAEAKQDLRELAGADGAPSTGHGGPATYAKESDGVMNTEWHKLETTSAPQAHPGSNIGIKAMRLRRWARDPVRAKTEVNRCTDQVNTVRSDLHRAMHQQTQSEEQYLALREHHLVLLQMLREAGQGHDVYAEEMGKACLRLAEQGDPGKRKSSDSSSAFHPKSSEGKALLEAAITLGKGIDGLKGELKALEEEEAALLATVNGASPTPTPTKEGKFLLGPDTSTETSFWGAGTKSIPAVGDFVNTAYGQGFVTKVRVWDGFVRLAAPIAEVELTYGKAYLSAEALGDCIREPGDFSDLELAQKWSRHRRLMEKPDVDSIANLNAESYTALTMDDFGLPFEADDTLTIQASGKIATKDVFEVVERILPGAKKLRQSRPPVSGQLAALGAIFAKLEAEAAKGDDILQPPPPGALMDDFMEEDEPSMAQRTRGRRPRRYDPTEGTSETKADVAEDTADANAAIAANANSGEGNFGYDGMSRSLDEQVQRCRERLFPLTSALLPHEVLPTGRSRLALQRLPLCALDERPTSAHKGPFEEALVYGGAVVVPPDGSRSIIEHVERVNPELRELADRAIESFQFRSEIAREHSRRQLLPKFFHANVLKRVRDSNHRKNEVLKGNLQDLVAAVCPDFYTRSAPTDAAPATSAAKAQAPKAKSVRSSPVNVPVASSESRSQASEPSDFQGIASSKGDGSVEELKELNGDSHGDAAAGDSPKTRREKRRRGS</sequence>
<feature type="compositionally biased region" description="Low complexity" evidence="1">
    <location>
        <begin position="688"/>
        <end position="704"/>
    </location>
</feature>
<feature type="compositionally biased region" description="Basic and acidic residues" evidence="1">
    <location>
        <begin position="487"/>
        <end position="499"/>
    </location>
</feature>
<reference evidence="2" key="1">
    <citation type="submission" date="2021-01" db="EMBL/GenBank/DDBJ databases">
        <authorList>
            <person name="Corre E."/>
            <person name="Pelletier E."/>
            <person name="Niang G."/>
            <person name="Scheremetjew M."/>
            <person name="Finn R."/>
            <person name="Kale V."/>
            <person name="Holt S."/>
            <person name="Cochrane G."/>
            <person name="Meng A."/>
            <person name="Brown T."/>
            <person name="Cohen L."/>
        </authorList>
    </citation>
    <scope>NUCLEOTIDE SEQUENCE</scope>
    <source>
        <strain evidence="2">CCMP2877</strain>
    </source>
</reference>
<evidence type="ECO:0000256" key="1">
    <source>
        <dbReference type="SAM" id="MobiDB-lite"/>
    </source>
</evidence>
<feature type="region of interest" description="Disordered" evidence="1">
    <location>
        <begin position="452"/>
        <end position="499"/>
    </location>
</feature>
<organism evidence="2">
    <name type="scientific">Phaeomonas parva</name>
    <dbReference type="NCBI Taxonomy" id="124430"/>
    <lineage>
        <taxon>Eukaryota</taxon>
        <taxon>Sar</taxon>
        <taxon>Stramenopiles</taxon>
        <taxon>Ochrophyta</taxon>
        <taxon>Pinguiophyceae</taxon>
        <taxon>Pinguiochrysidales</taxon>
        <taxon>Pinguiochrysidaceae</taxon>
        <taxon>Phaeomonas</taxon>
    </lineage>
</organism>
<feature type="region of interest" description="Disordered" evidence="1">
    <location>
        <begin position="688"/>
        <end position="774"/>
    </location>
</feature>
<protein>
    <submittedName>
        <fullName evidence="2">Uncharacterized protein</fullName>
    </submittedName>
</protein>
<feature type="compositionally biased region" description="Polar residues" evidence="1">
    <location>
        <begin position="1"/>
        <end position="10"/>
    </location>
</feature>
<dbReference type="AlphaFoldDB" id="A0A7S1U0J6"/>
<feature type="compositionally biased region" description="Low complexity" evidence="1">
    <location>
        <begin position="717"/>
        <end position="729"/>
    </location>
</feature>
<proteinExistence type="predicted"/>
<feature type="region of interest" description="Disordered" evidence="1">
    <location>
        <begin position="1"/>
        <end position="48"/>
    </location>
</feature>
<accession>A0A7S1U0J6</accession>
<gene>
    <name evidence="2" type="ORF">PPAR1163_LOCUS11098</name>
</gene>
<dbReference type="EMBL" id="HBGJ01017295">
    <property type="protein sequence ID" value="CAD9252734.1"/>
    <property type="molecule type" value="Transcribed_RNA"/>
</dbReference>
<feature type="compositionally biased region" description="Basic and acidic residues" evidence="1">
    <location>
        <begin position="744"/>
        <end position="755"/>
    </location>
</feature>
<name>A0A7S1U0J6_9STRA</name>
<evidence type="ECO:0000313" key="2">
    <source>
        <dbReference type="EMBL" id="CAD9252734.1"/>
    </source>
</evidence>
<feature type="region of interest" description="Disordered" evidence="1">
    <location>
        <begin position="196"/>
        <end position="216"/>
    </location>
</feature>